<accession>A0AAJ0ATN8</accession>
<dbReference type="AlphaFoldDB" id="A0AAJ0ATN8"/>
<name>A0AAJ0ATN8_9PEZI</name>
<keyword evidence="1" id="KW-0472">Membrane</keyword>
<evidence type="ECO:0000313" key="3">
    <source>
        <dbReference type="Proteomes" id="UP001224890"/>
    </source>
</evidence>
<evidence type="ECO:0000313" key="2">
    <source>
        <dbReference type="EMBL" id="KAK1689447.1"/>
    </source>
</evidence>
<keyword evidence="1" id="KW-0812">Transmembrane</keyword>
<sequence>MVYVEPIKGLPELDLDNLVMLNVYWNNGLVSLTANGDITNLPTWLLGETLDESGKLYTATSCVVIAVDRGANITQILPPMNYAILFNPLTSYKQYCSSSDYVHDSVLLDYCDAGQSWDPLSILPAGRKASTNLTSFLHYSGIWGDFQYPDDHPRQKIVPYFGLKGYVSGPTGPNTKQLVRKGLFPDHLERRNLLGWRAWISGIAFIGLTVCLVLGIKRSLK</sequence>
<evidence type="ECO:0000256" key="1">
    <source>
        <dbReference type="SAM" id="Phobius"/>
    </source>
</evidence>
<dbReference type="Proteomes" id="UP001224890">
    <property type="component" value="Unassembled WGS sequence"/>
</dbReference>
<dbReference type="RefSeq" id="XP_060433142.1">
    <property type="nucleotide sequence ID" value="XM_060576993.1"/>
</dbReference>
<dbReference type="GeneID" id="85461519"/>
<keyword evidence="3" id="KW-1185">Reference proteome</keyword>
<keyword evidence="1" id="KW-1133">Transmembrane helix</keyword>
<comment type="caution">
    <text evidence="2">The sequence shown here is derived from an EMBL/GenBank/DDBJ whole genome shotgun (WGS) entry which is preliminary data.</text>
</comment>
<feature type="transmembrane region" description="Helical" evidence="1">
    <location>
        <begin position="196"/>
        <end position="216"/>
    </location>
</feature>
<dbReference type="EMBL" id="JAHMHR010000008">
    <property type="protein sequence ID" value="KAK1689447.1"/>
    <property type="molecule type" value="Genomic_DNA"/>
</dbReference>
<organism evidence="2 3">
    <name type="scientific">Colletotrichum godetiae</name>
    <dbReference type="NCBI Taxonomy" id="1209918"/>
    <lineage>
        <taxon>Eukaryota</taxon>
        <taxon>Fungi</taxon>
        <taxon>Dikarya</taxon>
        <taxon>Ascomycota</taxon>
        <taxon>Pezizomycotina</taxon>
        <taxon>Sordariomycetes</taxon>
        <taxon>Hypocreomycetidae</taxon>
        <taxon>Glomerellales</taxon>
        <taxon>Glomerellaceae</taxon>
        <taxon>Colletotrichum</taxon>
        <taxon>Colletotrichum acutatum species complex</taxon>
    </lineage>
</organism>
<protein>
    <submittedName>
        <fullName evidence="2">Uncharacterized protein</fullName>
    </submittedName>
</protein>
<proteinExistence type="predicted"/>
<reference evidence="2" key="1">
    <citation type="submission" date="2021-06" db="EMBL/GenBank/DDBJ databases">
        <title>Comparative genomics, transcriptomics and evolutionary studies reveal genomic signatures of adaptation to plant cell wall in hemibiotrophic fungi.</title>
        <authorList>
            <consortium name="DOE Joint Genome Institute"/>
            <person name="Baroncelli R."/>
            <person name="Diaz J.F."/>
            <person name="Benocci T."/>
            <person name="Peng M."/>
            <person name="Battaglia E."/>
            <person name="Haridas S."/>
            <person name="Andreopoulos W."/>
            <person name="Labutti K."/>
            <person name="Pangilinan J."/>
            <person name="Floch G.L."/>
            <person name="Makela M.R."/>
            <person name="Henrissat B."/>
            <person name="Grigoriev I.V."/>
            <person name="Crouch J.A."/>
            <person name="De Vries R.P."/>
            <person name="Sukno S.A."/>
            <person name="Thon M.R."/>
        </authorList>
    </citation>
    <scope>NUCLEOTIDE SEQUENCE</scope>
    <source>
        <strain evidence="2">CBS 193.32</strain>
    </source>
</reference>
<gene>
    <name evidence="2" type="ORF">BDP55DRAFT_691595</name>
</gene>